<protein>
    <submittedName>
        <fullName evidence="2">Uncharacterized protein</fullName>
    </submittedName>
</protein>
<organism evidence="2 3">
    <name type="scientific">Fontibacillus solani</name>
    <dbReference type="NCBI Taxonomy" id="1572857"/>
    <lineage>
        <taxon>Bacteria</taxon>
        <taxon>Bacillati</taxon>
        <taxon>Bacillota</taxon>
        <taxon>Bacilli</taxon>
        <taxon>Bacillales</taxon>
        <taxon>Paenibacillaceae</taxon>
        <taxon>Fontibacillus</taxon>
    </lineage>
</organism>
<dbReference type="AlphaFoldDB" id="A0A7W3SQD0"/>
<evidence type="ECO:0000313" key="3">
    <source>
        <dbReference type="Proteomes" id="UP000567067"/>
    </source>
</evidence>
<accession>A0A7W3SQD0</accession>
<evidence type="ECO:0000313" key="2">
    <source>
        <dbReference type="EMBL" id="MBA9084159.1"/>
    </source>
</evidence>
<feature type="chain" id="PRO_5031113757" evidence="1">
    <location>
        <begin position="25"/>
        <end position="56"/>
    </location>
</feature>
<sequence>MNLLRRTFIVVMLFLVTKACGTVATEQVKVDQTVTKTEAVDITEDSTVNRIDESIV</sequence>
<gene>
    <name evidence="2" type="ORF">FHR92_000613</name>
</gene>
<keyword evidence="3" id="KW-1185">Reference proteome</keyword>
<dbReference type="RefSeq" id="WP_182534236.1">
    <property type="nucleotide sequence ID" value="NZ_JACJIP010000002.1"/>
</dbReference>
<name>A0A7W3SQD0_9BACL</name>
<keyword evidence="1" id="KW-0732">Signal</keyword>
<comment type="caution">
    <text evidence="2">The sequence shown here is derived from an EMBL/GenBank/DDBJ whole genome shotgun (WGS) entry which is preliminary data.</text>
</comment>
<feature type="signal peptide" evidence="1">
    <location>
        <begin position="1"/>
        <end position="24"/>
    </location>
</feature>
<proteinExistence type="predicted"/>
<dbReference type="EMBL" id="JACJIP010000002">
    <property type="protein sequence ID" value="MBA9084159.1"/>
    <property type="molecule type" value="Genomic_DNA"/>
</dbReference>
<evidence type="ECO:0000256" key="1">
    <source>
        <dbReference type="SAM" id="SignalP"/>
    </source>
</evidence>
<reference evidence="2 3" key="1">
    <citation type="submission" date="2020-08" db="EMBL/GenBank/DDBJ databases">
        <title>Genomic Encyclopedia of Type Strains, Phase III (KMG-III): the genomes of soil and plant-associated and newly described type strains.</title>
        <authorList>
            <person name="Whitman W."/>
        </authorList>
    </citation>
    <scope>NUCLEOTIDE SEQUENCE [LARGE SCALE GENOMIC DNA]</scope>
    <source>
        <strain evidence="2 3">CECT 8693</strain>
    </source>
</reference>
<dbReference type="Proteomes" id="UP000567067">
    <property type="component" value="Unassembled WGS sequence"/>
</dbReference>